<keyword evidence="3" id="KW-0949">S-adenosyl-L-methionine</keyword>
<dbReference type="CDD" id="cd02440">
    <property type="entry name" value="AdoMet_MTases"/>
    <property type="match status" value="1"/>
</dbReference>
<dbReference type="InterPro" id="IPR023576">
    <property type="entry name" value="UbiE/COQ5_MeTrFase_CS"/>
</dbReference>
<dbReference type="AlphaFoldDB" id="A0A2V3IML7"/>
<keyword evidence="6" id="KW-1185">Reference proteome</keyword>
<gene>
    <name evidence="5" type="ORF">BWQ96_06960</name>
</gene>
<sequence length="256" mass="28126">MQLLLFAGGFPRAQLRDRNTDTARCTSHSICLVTRRQVLVGLSALPIAALADTQKPAYDNFAEGYDKLDGSNALTKLLGFTDLRANLLSRASGRVLEMGIGTGVNIPFYNSRRVLSVTGIDVSSEMLSRARLRAKETDIPVSLIRASAADTALPEEFFDTIVDTFCLCVYEQPRQVLQEMRRVIKPDGRVLLLEHSVSDNGLVATYQNIIARPTAILSKGCYPNQRVKELVTEAGFQIVNIHTMLAGTIIELELAT</sequence>
<dbReference type="PANTHER" id="PTHR45036">
    <property type="entry name" value="METHYLTRANSFERASE LIKE 7B"/>
    <property type="match status" value="1"/>
</dbReference>
<evidence type="ECO:0000256" key="1">
    <source>
        <dbReference type="ARBA" id="ARBA00022603"/>
    </source>
</evidence>
<evidence type="ECO:0000313" key="5">
    <source>
        <dbReference type="EMBL" id="PXF43321.1"/>
    </source>
</evidence>
<dbReference type="SUPFAM" id="SSF53335">
    <property type="entry name" value="S-adenosyl-L-methionine-dependent methyltransferases"/>
    <property type="match status" value="1"/>
</dbReference>
<accession>A0A2V3IML7</accession>
<comment type="caution">
    <text evidence="5">The sequence shown here is derived from an EMBL/GenBank/DDBJ whole genome shotgun (WGS) entry which is preliminary data.</text>
</comment>
<evidence type="ECO:0000259" key="4">
    <source>
        <dbReference type="Pfam" id="PF08241"/>
    </source>
</evidence>
<dbReference type="Pfam" id="PF08241">
    <property type="entry name" value="Methyltransf_11"/>
    <property type="match status" value="1"/>
</dbReference>
<dbReference type="PROSITE" id="PS01184">
    <property type="entry name" value="UBIE_2"/>
    <property type="match status" value="1"/>
</dbReference>
<keyword evidence="2 5" id="KW-0808">Transferase</keyword>
<dbReference type="InterPro" id="IPR052356">
    <property type="entry name" value="Thiol_S-MT"/>
</dbReference>
<dbReference type="InterPro" id="IPR029063">
    <property type="entry name" value="SAM-dependent_MTases_sf"/>
</dbReference>
<dbReference type="EMBL" id="NBIV01000129">
    <property type="protein sequence ID" value="PXF43321.1"/>
    <property type="molecule type" value="Genomic_DNA"/>
</dbReference>
<dbReference type="Gene3D" id="3.40.50.150">
    <property type="entry name" value="Vaccinia Virus protein VP39"/>
    <property type="match status" value="1"/>
</dbReference>
<dbReference type="GO" id="GO:0008757">
    <property type="term" value="F:S-adenosylmethionine-dependent methyltransferase activity"/>
    <property type="evidence" value="ECO:0007669"/>
    <property type="project" value="InterPro"/>
</dbReference>
<dbReference type="OrthoDB" id="416496at2759"/>
<name>A0A2V3IML7_9FLOR</name>
<dbReference type="GO" id="GO:0032259">
    <property type="term" value="P:methylation"/>
    <property type="evidence" value="ECO:0007669"/>
    <property type="project" value="UniProtKB-KW"/>
</dbReference>
<organism evidence="5 6">
    <name type="scientific">Gracilariopsis chorda</name>
    <dbReference type="NCBI Taxonomy" id="448386"/>
    <lineage>
        <taxon>Eukaryota</taxon>
        <taxon>Rhodophyta</taxon>
        <taxon>Florideophyceae</taxon>
        <taxon>Rhodymeniophycidae</taxon>
        <taxon>Gracilariales</taxon>
        <taxon>Gracilariaceae</taxon>
        <taxon>Gracilariopsis</taxon>
    </lineage>
</organism>
<dbReference type="InterPro" id="IPR013216">
    <property type="entry name" value="Methyltransf_11"/>
</dbReference>
<dbReference type="Proteomes" id="UP000247409">
    <property type="component" value="Unassembled WGS sequence"/>
</dbReference>
<dbReference type="PANTHER" id="PTHR45036:SF1">
    <property type="entry name" value="METHYLTRANSFERASE LIKE 7A"/>
    <property type="match status" value="1"/>
</dbReference>
<evidence type="ECO:0000313" key="6">
    <source>
        <dbReference type="Proteomes" id="UP000247409"/>
    </source>
</evidence>
<proteinExistence type="predicted"/>
<evidence type="ECO:0000256" key="2">
    <source>
        <dbReference type="ARBA" id="ARBA00022679"/>
    </source>
</evidence>
<keyword evidence="1 5" id="KW-0489">Methyltransferase</keyword>
<evidence type="ECO:0000256" key="3">
    <source>
        <dbReference type="ARBA" id="ARBA00022691"/>
    </source>
</evidence>
<feature type="domain" description="Methyltransferase type 11" evidence="4">
    <location>
        <begin position="96"/>
        <end position="191"/>
    </location>
</feature>
<protein>
    <submittedName>
        <fullName evidence="5">Phosphatidylethanolamine N-methyltransferase</fullName>
    </submittedName>
</protein>
<reference evidence="5 6" key="1">
    <citation type="journal article" date="2018" name="Mol. Biol. Evol.">
        <title>Analysis of the draft genome of the red seaweed Gracilariopsis chorda provides insights into genome size evolution in Rhodophyta.</title>
        <authorList>
            <person name="Lee J."/>
            <person name="Yang E.C."/>
            <person name="Graf L."/>
            <person name="Yang J.H."/>
            <person name="Qiu H."/>
            <person name="Zel Zion U."/>
            <person name="Chan C.X."/>
            <person name="Stephens T.G."/>
            <person name="Weber A.P.M."/>
            <person name="Boo G.H."/>
            <person name="Boo S.M."/>
            <person name="Kim K.M."/>
            <person name="Shin Y."/>
            <person name="Jung M."/>
            <person name="Lee S.J."/>
            <person name="Yim H.S."/>
            <person name="Lee J.H."/>
            <person name="Bhattacharya D."/>
            <person name="Yoon H.S."/>
        </authorList>
    </citation>
    <scope>NUCLEOTIDE SEQUENCE [LARGE SCALE GENOMIC DNA]</scope>
    <source>
        <strain evidence="5 6">SKKU-2015</strain>
        <tissue evidence="5">Whole body</tissue>
    </source>
</reference>
<dbReference type="STRING" id="448386.A0A2V3IML7"/>